<dbReference type="InterPro" id="IPR022476">
    <property type="entry name" value="Spore_YabP/YqfC"/>
</dbReference>
<protein>
    <submittedName>
        <fullName evidence="1">YabP/YqfC family sporulation protein</fullName>
    </submittedName>
</protein>
<dbReference type="Proteomes" id="UP000823842">
    <property type="component" value="Unassembled WGS sequence"/>
</dbReference>
<dbReference type="EMBL" id="DWYZ01000182">
    <property type="protein sequence ID" value="HJB29072.1"/>
    <property type="molecule type" value="Genomic_DNA"/>
</dbReference>
<evidence type="ECO:0000313" key="1">
    <source>
        <dbReference type="EMBL" id="HJB29072.1"/>
    </source>
</evidence>
<name>A0A9D2LTB2_9FIRM</name>
<accession>A0A9D2LTB2</accession>
<dbReference type="AlphaFoldDB" id="A0A9D2LTB2"/>
<reference evidence="1" key="2">
    <citation type="submission" date="2021-04" db="EMBL/GenBank/DDBJ databases">
        <authorList>
            <person name="Gilroy R."/>
        </authorList>
    </citation>
    <scope>NUCLEOTIDE SEQUENCE</scope>
    <source>
        <strain evidence="1">ChiSjej1B19-5720</strain>
    </source>
</reference>
<gene>
    <name evidence="1" type="ORF">IAA06_09820</name>
</gene>
<evidence type="ECO:0000313" key="2">
    <source>
        <dbReference type="Proteomes" id="UP000823842"/>
    </source>
</evidence>
<organism evidence="1 2">
    <name type="scientific">Candidatus Blautia faecavium</name>
    <dbReference type="NCBI Taxonomy" id="2838487"/>
    <lineage>
        <taxon>Bacteria</taxon>
        <taxon>Bacillati</taxon>
        <taxon>Bacillota</taxon>
        <taxon>Clostridia</taxon>
        <taxon>Lachnospirales</taxon>
        <taxon>Lachnospiraceae</taxon>
        <taxon>Blautia</taxon>
    </lineage>
</organism>
<proteinExistence type="predicted"/>
<comment type="caution">
    <text evidence="1">The sequence shown here is derived from an EMBL/GenBank/DDBJ whole genome shotgun (WGS) entry which is preliminary data.</text>
</comment>
<reference evidence="1" key="1">
    <citation type="journal article" date="2021" name="PeerJ">
        <title>Extensive microbial diversity within the chicken gut microbiome revealed by metagenomics and culture.</title>
        <authorList>
            <person name="Gilroy R."/>
            <person name="Ravi A."/>
            <person name="Getino M."/>
            <person name="Pursley I."/>
            <person name="Horton D.L."/>
            <person name="Alikhan N.F."/>
            <person name="Baker D."/>
            <person name="Gharbi K."/>
            <person name="Hall N."/>
            <person name="Watson M."/>
            <person name="Adriaenssens E.M."/>
            <person name="Foster-Nyarko E."/>
            <person name="Jarju S."/>
            <person name="Secka A."/>
            <person name="Antonio M."/>
            <person name="Oren A."/>
            <person name="Chaudhuri R.R."/>
            <person name="La Ragione R."/>
            <person name="Hildebrand F."/>
            <person name="Pallen M.J."/>
        </authorList>
    </citation>
    <scope>NUCLEOTIDE SEQUENCE</scope>
    <source>
        <strain evidence="1">ChiSjej1B19-5720</strain>
    </source>
</reference>
<sequence length="91" mass="10490">MKKKGSLKEHLVTALEVPRDLAYKEPIITITGKNQAVIENYRSILRYTREEIVLLTLRGKVTICGKCLQIPCYTPWEMQVKGCISRIILDR</sequence>
<dbReference type="Pfam" id="PF07873">
    <property type="entry name" value="YabP"/>
    <property type="match status" value="1"/>
</dbReference>